<gene>
    <name evidence="1" type="ORF">GCM10009067_41950</name>
</gene>
<dbReference type="EMBL" id="BMPD01000023">
    <property type="protein sequence ID" value="GGK85445.1"/>
    <property type="molecule type" value="Genomic_DNA"/>
</dbReference>
<dbReference type="Proteomes" id="UP000614221">
    <property type="component" value="Unassembled WGS sequence"/>
</dbReference>
<dbReference type="AlphaFoldDB" id="A0A830F851"/>
<organism evidence="1 2">
    <name type="scientific">Haloarcula sebkhae</name>
    <dbReference type="NCBI Taxonomy" id="932660"/>
    <lineage>
        <taxon>Archaea</taxon>
        <taxon>Methanobacteriati</taxon>
        <taxon>Methanobacteriota</taxon>
        <taxon>Stenosarchaea group</taxon>
        <taxon>Halobacteria</taxon>
        <taxon>Halobacteriales</taxon>
        <taxon>Haloarculaceae</taxon>
        <taxon>Haloarcula</taxon>
    </lineage>
</organism>
<protein>
    <submittedName>
        <fullName evidence="1">Uncharacterized protein</fullName>
    </submittedName>
</protein>
<accession>A0A830F851</accession>
<reference evidence="1" key="2">
    <citation type="submission" date="2020-09" db="EMBL/GenBank/DDBJ databases">
        <authorList>
            <person name="Sun Q."/>
            <person name="Ohkuma M."/>
        </authorList>
    </citation>
    <scope>NUCLEOTIDE SEQUENCE</scope>
    <source>
        <strain evidence="1">JCM 19018</strain>
    </source>
</reference>
<reference evidence="1" key="1">
    <citation type="journal article" date="2014" name="Int. J. Syst. Evol. Microbiol.">
        <title>Complete genome sequence of Corynebacterium casei LMG S-19264T (=DSM 44701T), isolated from a smear-ripened cheese.</title>
        <authorList>
            <consortium name="US DOE Joint Genome Institute (JGI-PGF)"/>
            <person name="Walter F."/>
            <person name="Albersmeier A."/>
            <person name="Kalinowski J."/>
            <person name="Ruckert C."/>
        </authorList>
    </citation>
    <scope>NUCLEOTIDE SEQUENCE</scope>
    <source>
        <strain evidence="1">JCM 19018</strain>
    </source>
</reference>
<name>A0A830F851_9EURY</name>
<evidence type="ECO:0000313" key="1">
    <source>
        <dbReference type="EMBL" id="GGK85445.1"/>
    </source>
</evidence>
<proteinExistence type="predicted"/>
<sequence length="98" mass="10660">MVGYTRRTAIAKMEEGMGNGRSVCPEWTGQHAGYNGYDSGTQRREAELISKRSRSSDCGLKPARMKLDSVVIACQKRAVNTSLLLAHTARQSTRVGSG</sequence>
<evidence type="ECO:0000313" key="2">
    <source>
        <dbReference type="Proteomes" id="UP000614221"/>
    </source>
</evidence>
<comment type="caution">
    <text evidence="1">The sequence shown here is derived from an EMBL/GenBank/DDBJ whole genome shotgun (WGS) entry which is preliminary data.</text>
</comment>